<evidence type="ECO:0000313" key="1">
    <source>
        <dbReference type="EMBL" id="WVZ62353.1"/>
    </source>
</evidence>
<accession>A0AAQ3WI75</accession>
<dbReference type="AlphaFoldDB" id="A0AAQ3WI75"/>
<dbReference type="EMBL" id="CP144747">
    <property type="protein sequence ID" value="WVZ62353.1"/>
    <property type="molecule type" value="Genomic_DNA"/>
</dbReference>
<reference evidence="1 2" key="1">
    <citation type="submission" date="2024-02" db="EMBL/GenBank/DDBJ databases">
        <title>High-quality chromosome-scale genome assembly of Pensacola bahiagrass (Paspalum notatum Flugge var. saurae).</title>
        <authorList>
            <person name="Vega J.M."/>
            <person name="Podio M."/>
            <person name="Orjuela J."/>
            <person name="Siena L.A."/>
            <person name="Pessino S.C."/>
            <person name="Combes M.C."/>
            <person name="Mariac C."/>
            <person name="Albertini E."/>
            <person name="Pupilli F."/>
            <person name="Ortiz J.P.A."/>
            <person name="Leblanc O."/>
        </authorList>
    </citation>
    <scope>NUCLEOTIDE SEQUENCE [LARGE SCALE GENOMIC DNA]</scope>
    <source>
        <strain evidence="1">R1</strain>
        <tissue evidence="1">Leaf</tissue>
    </source>
</reference>
<dbReference type="Proteomes" id="UP001341281">
    <property type="component" value="Chromosome 03"/>
</dbReference>
<sequence length="198" mass="21809">MDPRRSTLAPSLVPMCLPCFFKSGSIELHHSALEELQRIERMGNPDPSVELKLLASLQSIILSFDDNALAKNTTCSPNSDHSKILIPLGDQLGFSSALDEAIPHVPLADILNLGSELLHPCGHAVPINQHLKETPPRWLLKSNSMILEAVFNVVGHVTDLLHPGLDHLVVVLLLVCCHQEREHHLELICDESLITLDT</sequence>
<gene>
    <name evidence="1" type="ORF">U9M48_012112</name>
</gene>
<name>A0AAQ3WI75_PASNO</name>
<keyword evidence="2" id="KW-1185">Reference proteome</keyword>
<evidence type="ECO:0000313" key="2">
    <source>
        <dbReference type="Proteomes" id="UP001341281"/>
    </source>
</evidence>
<proteinExistence type="predicted"/>
<organism evidence="1 2">
    <name type="scientific">Paspalum notatum var. saurae</name>
    <dbReference type="NCBI Taxonomy" id="547442"/>
    <lineage>
        <taxon>Eukaryota</taxon>
        <taxon>Viridiplantae</taxon>
        <taxon>Streptophyta</taxon>
        <taxon>Embryophyta</taxon>
        <taxon>Tracheophyta</taxon>
        <taxon>Spermatophyta</taxon>
        <taxon>Magnoliopsida</taxon>
        <taxon>Liliopsida</taxon>
        <taxon>Poales</taxon>
        <taxon>Poaceae</taxon>
        <taxon>PACMAD clade</taxon>
        <taxon>Panicoideae</taxon>
        <taxon>Andropogonodae</taxon>
        <taxon>Paspaleae</taxon>
        <taxon>Paspalinae</taxon>
        <taxon>Paspalum</taxon>
    </lineage>
</organism>
<protein>
    <submittedName>
        <fullName evidence="1">Uncharacterized protein</fullName>
    </submittedName>
</protein>